<dbReference type="HOGENOM" id="CLU_1637593_0_0_1"/>
<name>D6WBX2_TRICA</name>
<dbReference type="Proteomes" id="UP000007266">
    <property type="component" value="Linkage group 2"/>
</dbReference>
<dbReference type="AlphaFoldDB" id="D6WBX2"/>
<sequence length="162" mass="19035">MSSKEEFYGNYPNISSNELPWLIGCPHEEKMADIQNYFLRGLYKYVKIQEITQWRRNCQPVCVYRVVYKIKDRTPDLSGEEIFIPFPDNDEELKKMFRHITEMIFGMRVVEKNISVDRVFASISYAPASCACDVQDFEMAAEEPRMQPSITEVSNSLWKIKL</sequence>
<dbReference type="EMBL" id="KQ971315">
    <property type="protein sequence ID" value="EEZ97855.1"/>
    <property type="molecule type" value="Genomic_DNA"/>
</dbReference>
<dbReference type="PhylomeDB" id="D6WBX2"/>
<keyword evidence="2" id="KW-1185">Reference proteome</keyword>
<gene>
    <name evidence="1" type="primary">AUGUSTUS-3.0.2_00227</name>
    <name evidence="1" type="ORF">TcasGA2_TC000227</name>
</gene>
<organism evidence="1 2">
    <name type="scientific">Tribolium castaneum</name>
    <name type="common">Red flour beetle</name>
    <dbReference type="NCBI Taxonomy" id="7070"/>
    <lineage>
        <taxon>Eukaryota</taxon>
        <taxon>Metazoa</taxon>
        <taxon>Ecdysozoa</taxon>
        <taxon>Arthropoda</taxon>
        <taxon>Hexapoda</taxon>
        <taxon>Insecta</taxon>
        <taxon>Pterygota</taxon>
        <taxon>Neoptera</taxon>
        <taxon>Endopterygota</taxon>
        <taxon>Coleoptera</taxon>
        <taxon>Polyphaga</taxon>
        <taxon>Cucujiformia</taxon>
        <taxon>Tenebrionidae</taxon>
        <taxon>Tenebrionidae incertae sedis</taxon>
        <taxon>Tribolium</taxon>
    </lineage>
</organism>
<proteinExistence type="predicted"/>
<reference evidence="1 2" key="1">
    <citation type="journal article" date="2008" name="Nature">
        <title>The genome of the model beetle and pest Tribolium castaneum.</title>
        <authorList>
            <consortium name="Tribolium Genome Sequencing Consortium"/>
            <person name="Richards S."/>
            <person name="Gibbs R.A."/>
            <person name="Weinstock G.M."/>
            <person name="Brown S.J."/>
            <person name="Denell R."/>
            <person name="Beeman R.W."/>
            <person name="Gibbs R."/>
            <person name="Beeman R.W."/>
            <person name="Brown S.J."/>
            <person name="Bucher G."/>
            <person name="Friedrich M."/>
            <person name="Grimmelikhuijzen C.J."/>
            <person name="Klingler M."/>
            <person name="Lorenzen M."/>
            <person name="Richards S."/>
            <person name="Roth S."/>
            <person name="Schroder R."/>
            <person name="Tautz D."/>
            <person name="Zdobnov E.M."/>
            <person name="Muzny D."/>
            <person name="Gibbs R.A."/>
            <person name="Weinstock G.M."/>
            <person name="Attaway T."/>
            <person name="Bell S."/>
            <person name="Buhay C.J."/>
            <person name="Chandrabose M.N."/>
            <person name="Chavez D."/>
            <person name="Clerk-Blankenburg K.P."/>
            <person name="Cree A."/>
            <person name="Dao M."/>
            <person name="Davis C."/>
            <person name="Chacko J."/>
            <person name="Dinh H."/>
            <person name="Dugan-Rocha S."/>
            <person name="Fowler G."/>
            <person name="Garner T.T."/>
            <person name="Garnes J."/>
            <person name="Gnirke A."/>
            <person name="Hawes A."/>
            <person name="Hernandez J."/>
            <person name="Hines S."/>
            <person name="Holder M."/>
            <person name="Hume J."/>
            <person name="Jhangiani S.N."/>
            <person name="Joshi V."/>
            <person name="Khan Z.M."/>
            <person name="Jackson L."/>
            <person name="Kovar C."/>
            <person name="Kowis A."/>
            <person name="Lee S."/>
            <person name="Lewis L.R."/>
            <person name="Margolis J."/>
            <person name="Morgan M."/>
            <person name="Nazareth L.V."/>
            <person name="Nguyen N."/>
            <person name="Okwuonu G."/>
            <person name="Parker D."/>
            <person name="Richards S."/>
            <person name="Ruiz S.J."/>
            <person name="Santibanez J."/>
            <person name="Savard J."/>
            <person name="Scherer S.E."/>
            <person name="Schneider B."/>
            <person name="Sodergren E."/>
            <person name="Tautz D."/>
            <person name="Vattahil S."/>
            <person name="Villasana D."/>
            <person name="White C.S."/>
            <person name="Wright R."/>
            <person name="Park Y."/>
            <person name="Beeman R.W."/>
            <person name="Lord J."/>
            <person name="Oppert B."/>
            <person name="Lorenzen M."/>
            <person name="Brown S."/>
            <person name="Wang L."/>
            <person name="Savard J."/>
            <person name="Tautz D."/>
            <person name="Richards S."/>
            <person name="Weinstock G."/>
            <person name="Gibbs R.A."/>
            <person name="Liu Y."/>
            <person name="Worley K."/>
            <person name="Weinstock G."/>
            <person name="Elsik C.G."/>
            <person name="Reese J.T."/>
            <person name="Elhaik E."/>
            <person name="Landan G."/>
            <person name="Graur D."/>
            <person name="Arensburger P."/>
            <person name="Atkinson P."/>
            <person name="Beeman R.W."/>
            <person name="Beidler J."/>
            <person name="Brown S.J."/>
            <person name="Demuth J.P."/>
            <person name="Drury D.W."/>
            <person name="Du Y.Z."/>
            <person name="Fujiwara H."/>
            <person name="Lorenzen M."/>
            <person name="Maselli V."/>
            <person name="Osanai M."/>
            <person name="Park Y."/>
            <person name="Robertson H.M."/>
            <person name="Tu Z."/>
            <person name="Wang J.J."/>
            <person name="Wang S."/>
            <person name="Richards S."/>
            <person name="Song H."/>
            <person name="Zhang L."/>
            <person name="Sodergren E."/>
            <person name="Werner D."/>
            <person name="Stanke M."/>
            <person name="Morgenstern B."/>
            <person name="Solovyev V."/>
            <person name="Kosarev P."/>
            <person name="Brown G."/>
            <person name="Chen H.C."/>
            <person name="Ermolaeva O."/>
            <person name="Hlavina W."/>
            <person name="Kapustin Y."/>
            <person name="Kiryutin B."/>
            <person name="Kitts P."/>
            <person name="Maglott D."/>
            <person name="Pruitt K."/>
            <person name="Sapojnikov V."/>
            <person name="Souvorov A."/>
            <person name="Mackey A.J."/>
            <person name="Waterhouse R.M."/>
            <person name="Wyder S."/>
            <person name="Zdobnov E.M."/>
            <person name="Zdobnov E.M."/>
            <person name="Wyder S."/>
            <person name="Kriventseva E.V."/>
            <person name="Kadowaki T."/>
            <person name="Bork P."/>
            <person name="Aranda M."/>
            <person name="Bao R."/>
            <person name="Beermann A."/>
            <person name="Berns N."/>
            <person name="Bolognesi R."/>
            <person name="Bonneton F."/>
            <person name="Bopp D."/>
            <person name="Brown S.J."/>
            <person name="Bucher G."/>
            <person name="Butts T."/>
            <person name="Chaumot A."/>
            <person name="Denell R.E."/>
            <person name="Ferrier D.E."/>
            <person name="Friedrich M."/>
            <person name="Gordon C.M."/>
            <person name="Jindra M."/>
            <person name="Klingler M."/>
            <person name="Lan Q."/>
            <person name="Lattorff H.M."/>
            <person name="Laudet V."/>
            <person name="von Levetsow C."/>
            <person name="Liu Z."/>
            <person name="Lutz R."/>
            <person name="Lynch J.A."/>
            <person name="da Fonseca R.N."/>
            <person name="Posnien N."/>
            <person name="Reuter R."/>
            <person name="Roth S."/>
            <person name="Savard J."/>
            <person name="Schinko J.B."/>
            <person name="Schmitt C."/>
            <person name="Schoppmeier M."/>
            <person name="Schroder R."/>
            <person name="Shippy T.D."/>
            <person name="Simonnet F."/>
            <person name="Marques-Souza H."/>
            <person name="Tautz D."/>
            <person name="Tomoyasu Y."/>
            <person name="Trauner J."/>
            <person name="Van der Zee M."/>
            <person name="Vervoort M."/>
            <person name="Wittkopp N."/>
            <person name="Wimmer E.A."/>
            <person name="Yang X."/>
            <person name="Jones A.K."/>
            <person name="Sattelle D.B."/>
            <person name="Ebert P.R."/>
            <person name="Nelson D."/>
            <person name="Scott J.G."/>
            <person name="Beeman R.W."/>
            <person name="Muthukrishnan S."/>
            <person name="Kramer K.J."/>
            <person name="Arakane Y."/>
            <person name="Beeman R.W."/>
            <person name="Zhu Q."/>
            <person name="Hogenkamp D."/>
            <person name="Dixit R."/>
            <person name="Oppert B."/>
            <person name="Jiang H."/>
            <person name="Zou Z."/>
            <person name="Marshall J."/>
            <person name="Elpidina E."/>
            <person name="Vinokurov K."/>
            <person name="Oppert C."/>
            <person name="Zou Z."/>
            <person name="Evans J."/>
            <person name="Lu Z."/>
            <person name="Zhao P."/>
            <person name="Sumathipala N."/>
            <person name="Altincicek B."/>
            <person name="Vilcinskas A."/>
            <person name="Williams M."/>
            <person name="Hultmark D."/>
            <person name="Hetru C."/>
            <person name="Jiang H."/>
            <person name="Grimmelikhuijzen C.J."/>
            <person name="Hauser F."/>
            <person name="Cazzamali G."/>
            <person name="Williamson M."/>
            <person name="Park Y."/>
            <person name="Li B."/>
            <person name="Tanaka Y."/>
            <person name="Predel R."/>
            <person name="Neupert S."/>
            <person name="Schachtner J."/>
            <person name="Verleyen P."/>
            <person name="Raible F."/>
            <person name="Bork P."/>
            <person name="Friedrich M."/>
            <person name="Walden K.K."/>
            <person name="Robertson H.M."/>
            <person name="Angeli S."/>
            <person name="Foret S."/>
            <person name="Bucher G."/>
            <person name="Schuetz S."/>
            <person name="Maleszka R."/>
            <person name="Wimmer E.A."/>
            <person name="Beeman R.W."/>
            <person name="Lorenzen M."/>
            <person name="Tomoyasu Y."/>
            <person name="Miller S.C."/>
            <person name="Grossmann D."/>
            <person name="Bucher G."/>
        </authorList>
    </citation>
    <scope>NUCLEOTIDE SEQUENCE [LARGE SCALE GENOMIC DNA]</scope>
    <source>
        <strain evidence="1 2">Georgia GA2</strain>
    </source>
</reference>
<evidence type="ECO:0000313" key="1">
    <source>
        <dbReference type="EMBL" id="EEZ97855.1"/>
    </source>
</evidence>
<protein>
    <submittedName>
        <fullName evidence="1">Uncharacterized protein</fullName>
    </submittedName>
</protein>
<reference evidence="1 2" key="2">
    <citation type="journal article" date="2010" name="Nucleic Acids Res.">
        <title>BeetleBase in 2010: revisions to provide comprehensive genomic information for Tribolium castaneum.</title>
        <authorList>
            <person name="Kim H.S."/>
            <person name="Murphy T."/>
            <person name="Xia J."/>
            <person name="Caragea D."/>
            <person name="Park Y."/>
            <person name="Beeman R.W."/>
            <person name="Lorenzen M.D."/>
            <person name="Butcher S."/>
            <person name="Manak J.R."/>
            <person name="Brown S.J."/>
        </authorList>
    </citation>
    <scope>GENOME REANNOTATION</scope>
    <source>
        <strain evidence="1 2">Georgia GA2</strain>
    </source>
</reference>
<evidence type="ECO:0000313" key="2">
    <source>
        <dbReference type="Proteomes" id="UP000007266"/>
    </source>
</evidence>
<accession>D6WBX2</accession>